<dbReference type="Proteomes" id="UP000824115">
    <property type="component" value="Unassembled WGS sequence"/>
</dbReference>
<dbReference type="InterPro" id="IPR036034">
    <property type="entry name" value="PDZ_sf"/>
</dbReference>
<dbReference type="Gene3D" id="2.30.42.10">
    <property type="match status" value="1"/>
</dbReference>
<dbReference type="Pfam" id="PF03572">
    <property type="entry name" value="Peptidase_S41"/>
    <property type="match status" value="1"/>
</dbReference>
<keyword evidence="4 5" id="KW-0720">Serine protease</keyword>
<dbReference type="PANTHER" id="PTHR32060">
    <property type="entry name" value="TAIL-SPECIFIC PROTEASE"/>
    <property type="match status" value="1"/>
</dbReference>
<evidence type="ECO:0000256" key="5">
    <source>
        <dbReference type="RuleBase" id="RU004404"/>
    </source>
</evidence>
<evidence type="ECO:0000256" key="1">
    <source>
        <dbReference type="ARBA" id="ARBA00009179"/>
    </source>
</evidence>
<dbReference type="InterPro" id="IPR004447">
    <property type="entry name" value="Peptidase_S41A"/>
</dbReference>
<organism evidence="8 9">
    <name type="scientific">Candidatus Coprenecus stercoravium</name>
    <dbReference type="NCBI Taxonomy" id="2840735"/>
    <lineage>
        <taxon>Bacteria</taxon>
        <taxon>Pseudomonadati</taxon>
        <taxon>Bacteroidota</taxon>
        <taxon>Bacteroidia</taxon>
        <taxon>Bacteroidales</taxon>
        <taxon>Rikenellaceae</taxon>
        <taxon>Rikenellaceae incertae sedis</taxon>
        <taxon>Candidatus Coprenecus</taxon>
    </lineage>
</organism>
<evidence type="ECO:0000256" key="2">
    <source>
        <dbReference type="ARBA" id="ARBA00022670"/>
    </source>
</evidence>
<dbReference type="CDD" id="cd07560">
    <property type="entry name" value="Peptidase_S41_CPP"/>
    <property type="match status" value="1"/>
</dbReference>
<accession>A0A9D2KAH6</accession>
<dbReference type="InterPro" id="IPR005151">
    <property type="entry name" value="Tail-specific_protease"/>
</dbReference>
<dbReference type="GO" id="GO:0004175">
    <property type="term" value="F:endopeptidase activity"/>
    <property type="evidence" value="ECO:0007669"/>
    <property type="project" value="TreeGrafter"/>
</dbReference>
<dbReference type="NCBIfam" id="TIGR00225">
    <property type="entry name" value="prc"/>
    <property type="match status" value="1"/>
</dbReference>
<keyword evidence="6" id="KW-0812">Transmembrane</keyword>
<dbReference type="PANTHER" id="PTHR32060:SF30">
    <property type="entry name" value="CARBOXY-TERMINAL PROCESSING PROTEASE CTPA"/>
    <property type="match status" value="1"/>
</dbReference>
<comment type="caution">
    <text evidence="8">The sequence shown here is derived from an EMBL/GenBank/DDBJ whole genome shotgun (WGS) entry which is preliminary data.</text>
</comment>
<dbReference type="GO" id="GO:0007165">
    <property type="term" value="P:signal transduction"/>
    <property type="evidence" value="ECO:0007669"/>
    <property type="project" value="TreeGrafter"/>
</dbReference>
<evidence type="ECO:0000259" key="7">
    <source>
        <dbReference type="PROSITE" id="PS50106"/>
    </source>
</evidence>
<dbReference type="GO" id="GO:0006508">
    <property type="term" value="P:proteolysis"/>
    <property type="evidence" value="ECO:0007669"/>
    <property type="project" value="UniProtKB-KW"/>
</dbReference>
<protein>
    <submittedName>
        <fullName evidence="8">S41 family peptidase</fullName>
    </submittedName>
</protein>
<dbReference type="InterPro" id="IPR029045">
    <property type="entry name" value="ClpP/crotonase-like_dom_sf"/>
</dbReference>
<dbReference type="SMART" id="SM00245">
    <property type="entry name" value="TSPc"/>
    <property type="match status" value="1"/>
</dbReference>
<proteinExistence type="inferred from homology"/>
<reference evidence="8" key="2">
    <citation type="submission" date="2021-04" db="EMBL/GenBank/DDBJ databases">
        <authorList>
            <person name="Gilroy R."/>
        </authorList>
    </citation>
    <scope>NUCLEOTIDE SEQUENCE</scope>
    <source>
        <strain evidence="8">Gambia16-554</strain>
    </source>
</reference>
<keyword evidence="3 5" id="KW-0378">Hydrolase</keyword>
<evidence type="ECO:0000256" key="4">
    <source>
        <dbReference type="ARBA" id="ARBA00022825"/>
    </source>
</evidence>
<dbReference type="SMART" id="SM00228">
    <property type="entry name" value="PDZ"/>
    <property type="match status" value="1"/>
</dbReference>
<feature type="transmembrane region" description="Helical" evidence="6">
    <location>
        <begin position="12"/>
        <end position="31"/>
    </location>
</feature>
<gene>
    <name evidence="8" type="ORF">IAC04_07315</name>
</gene>
<dbReference type="SUPFAM" id="SSF52096">
    <property type="entry name" value="ClpP/crotonase"/>
    <property type="match status" value="1"/>
</dbReference>
<feature type="domain" description="PDZ" evidence="7">
    <location>
        <begin position="90"/>
        <end position="189"/>
    </location>
</feature>
<reference evidence="8" key="1">
    <citation type="journal article" date="2021" name="PeerJ">
        <title>Extensive microbial diversity within the chicken gut microbiome revealed by metagenomics and culture.</title>
        <authorList>
            <person name="Gilroy R."/>
            <person name="Ravi A."/>
            <person name="Getino M."/>
            <person name="Pursley I."/>
            <person name="Horton D.L."/>
            <person name="Alikhan N.F."/>
            <person name="Baker D."/>
            <person name="Gharbi K."/>
            <person name="Hall N."/>
            <person name="Watson M."/>
            <person name="Adriaenssens E.M."/>
            <person name="Foster-Nyarko E."/>
            <person name="Jarju S."/>
            <person name="Secka A."/>
            <person name="Antonio M."/>
            <person name="Oren A."/>
            <person name="Chaudhuri R.R."/>
            <person name="La Ragione R."/>
            <person name="Hildebrand F."/>
            <person name="Pallen M.J."/>
        </authorList>
    </citation>
    <scope>NUCLEOTIDE SEQUENCE</scope>
    <source>
        <strain evidence="8">Gambia16-554</strain>
    </source>
</reference>
<dbReference type="CDD" id="cd06782">
    <property type="entry name" value="cpPDZ_CPP-like"/>
    <property type="match status" value="1"/>
</dbReference>
<keyword evidence="2 5" id="KW-0645">Protease</keyword>
<keyword evidence="6" id="KW-0472">Membrane</keyword>
<name>A0A9D2KAH6_9BACT</name>
<dbReference type="GO" id="GO:0030288">
    <property type="term" value="C:outer membrane-bounded periplasmic space"/>
    <property type="evidence" value="ECO:0007669"/>
    <property type="project" value="TreeGrafter"/>
</dbReference>
<dbReference type="InterPro" id="IPR001478">
    <property type="entry name" value="PDZ"/>
</dbReference>
<evidence type="ECO:0000313" key="8">
    <source>
        <dbReference type="EMBL" id="HIZ86285.1"/>
    </source>
</evidence>
<dbReference type="Gene3D" id="3.30.750.44">
    <property type="match status" value="1"/>
</dbReference>
<dbReference type="EMBL" id="DXAW01000121">
    <property type="protein sequence ID" value="HIZ86285.1"/>
    <property type="molecule type" value="Genomic_DNA"/>
</dbReference>
<sequence length="529" mass="58729">MSSDNKYGTLRFILWSLIMLLVGSIVTKVMYNRQDRQALRVSGHGWDKLALVLQQIDANYVDTVDYAEFTEAILPLIMNELDPHSVYLPPVSLQQADQELEGKFDGIGITFNVPEDTAIVINAIPGGPSERAGIISGDRIIAVDGDTVAGVHINQDTLVSMLKGPSGSEVRLDILRDGESVVFDVTRDKIPVKSIDAAYMIDDTTGYVRLSKFTRTSYQEFEQALPGLMESGMRRLIFDLRGNTGGYLDQALLLSNEFLPDGSLIVYMEGAHRPRQDFYADGAGKCQDLSLSVLIDENSASSSEIFAGAMQDNDRADIYGRRSYGKGVVQEPIYFTDNSGIRLTVARFYTATGRCIQKPYTPGGTDYIYDIYERYRHGEMMDADSIPRNDSLRFVTPKGKVVYGGGGIIPDVFVPIDTAGVTALLASVNRQALTVKYSSEVADIYRSQLREVEDMAELNVLLDSMDLEKGFLAYMRSRGMDVDMAQWRISRDVVLTQLRALVGRYSTLDDRAFYQILAGIDNVIQTALK</sequence>
<dbReference type="PROSITE" id="PS50106">
    <property type="entry name" value="PDZ"/>
    <property type="match status" value="1"/>
</dbReference>
<evidence type="ECO:0000313" key="9">
    <source>
        <dbReference type="Proteomes" id="UP000824115"/>
    </source>
</evidence>
<evidence type="ECO:0000256" key="6">
    <source>
        <dbReference type="SAM" id="Phobius"/>
    </source>
</evidence>
<evidence type="ECO:0000256" key="3">
    <source>
        <dbReference type="ARBA" id="ARBA00022801"/>
    </source>
</evidence>
<dbReference type="AlphaFoldDB" id="A0A9D2KAH6"/>
<dbReference type="SUPFAM" id="SSF50156">
    <property type="entry name" value="PDZ domain-like"/>
    <property type="match status" value="1"/>
</dbReference>
<dbReference type="Pfam" id="PF13180">
    <property type="entry name" value="PDZ_2"/>
    <property type="match status" value="1"/>
</dbReference>
<comment type="similarity">
    <text evidence="1 5">Belongs to the peptidase S41A family.</text>
</comment>
<dbReference type="Gene3D" id="3.90.226.10">
    <property type="entry name" value="2-enoyl-CoA Hydratase, Chain A, domain 1"/>
    <property type="match status" value="1"/>
</dbReference>
<keyword evidence="6" id="KW-1133">Transmembrane helix</keyword>
<dbReference type="GO" id="GO:0008236">
    <property type="term" value="F:serine-type peptidase activity"/>
    <property type="evidence" value="ECO:0007669"/>
    <property type="project" value="UniProtKB-KW"/>
</dbReference>